<keyword evidence="3" id="KW-1185">Reference proteome</keyword>
<dbReference type="PANTHER" id="PTHR43682">
    <property type="entry name" value="LACTATE UTILIZATION PROTEIN C"/>
    <property type="match status" value="1"/>
</dbReference>
<dbReference type="InterPro" id="IPR003741">
    <property type="entry name" value="LUD_dom"/>
</dbReference>
<evidence type="ECO:0000313" key="2">
    <source>
        <dbReference type="EMBL" id="MDM5148108.1"/>
    </source>
</evidence>
<sequence>MTAQFKDDRDAVLAELASVVDVVITPVLEVAVVAAPDRESLISQFIAAAEDNAAIVSRAQKKTLPTVVADYLRARQLPPTIVCTDDWINIDWKVAGIDAQYRAPVSEDTCGVSGVKAAAADSGAMLVTGNTPHELTVSLLPPYHIAIVNEAVIVPTTADVLAPLAAAPPHTIALFCGPSRTADIEQTLTIGAHGPVAVHVIIISENI</sequence>
<gene>
    <name evidence="2" type="ORF">NQX30_07000</name>
</gene>
<evidence type="ECO:0000313" key="3">
    <source>
        <dbReference type="Proteomes" id="UP001168167"/>
    </source>
</evidence>
<reference evidence="2" key="1">
    <citation type="submission" date="2022-08" db="EMBL/GenBank/DDBJ databases">
        <authorList>
            <person name="Dzunkova M."/>
            <person name="La Clair J."/>
            <person name="Tyml T."/>
            <person name="Doud D."/>
            <person name="Schulz F."/>
            <person name="Piquer S."/>
            <person name="Porcel Sanchis D."/>
            <person name="Osborn A."/>
            <person name="Robinson D."/>
            <person name="Louie K.B."/>
            <person name="Bowen B.P."/>
            <person name="Bowers R."/>
            <person name="Lee J."/>
            <person name="Arnau Llombart V."/>
            <person name="Diaz Villanueva W."/>
            <person name="Gosliner T."/>
            <person name="Northen T."/>
            <person name="Cheng J.-F."/>
            <person name="Burkart M.D."/>
            <person name="Woyke T."/>
        </authorList>
    </citation>
    <scope>NUCLEOTIDE SEQUENCE</scope>
    <source>
        <strain evidence="2">Df01</strain>
    </source>
</reference>
<dbReference type="Gene3D" id="3.40.50.10420">
    <property type="entry name" value="NagB/RpiA/CoA transferase-like"/>
    <property type="match status" value="1"/>
</dbReference>
<protein>
    <submittedName>
        <fullName evidence="2">LUD domain-containing protein</fullName>
    </submittedName>
</protein>
<dbReference type="Proteomes" id="UP001168167">
    <property type="component" value="Unassembled WGS sequence"/>
</dbReference>
<comment type="caution">
    <text evidence="2">The sequence shown here is derived from an EMBL/GenBank/DDBJ whole genome shotgun (WGS) entry which is preliminary data.</text>
</comment>
<dbReference type="EMBL" id="JANQAO010000004">
    <property type="protein sequence ID" value="MDM5148108.1"/>
    <property type="molecule type" value="Genomic_DNA"/>
</dbReference>
<dbReference type="InterPro" id="IPR024185">
    <property type="entry name" value="FTHF_cligase-like_sf"/>
</dbReference>
<dbReference type="InterPro" id="IPR037171">
    <property type="entry name" value="NagB/RpiA_transferase-like"/>
</dbReference>
<dbReference type="SUPFAM" id="SSF100950">
    <property type="entry name" value="NagB/RpiA/CoA transferase-like"/>
    <property type="match status" value="1"/>
</dbReference>
<feature type="domain" description="LUD" evidence="1">
    <location>
        <begin position="110"/>
        <end position="203"/>
    </location>
</feature>
<proteinExistence type="predicted"/>
<evidence type="ECO:0000259" key="1">
    <source>
        <dbReference type="Pfam" id="PF02589"/>
    </source>
</evidence>
<dbReference type="Pfam" id="PF02589">
    <property type="entry name" value="LUD_dom"/>
    <property type="match status" value="1"/>
</dbReference>
<name>A0ABT7QN24_9GAMM</name>
<reference evidence="2" key="2">
    <citation type="journal article" date="2023" name="Microbiome">
        <title>Synthase-selected sorting approach identifies a beta-lactone synthase in a nudibranch symbiotic bacterium.</title>
        <authorList>
            <person name="Dzunkova M."/>
            <person name="La Clair J.J."/>
            <person name="Tyml T."/>
            <person name="Doud D."/>
            <person name="Schulz F."/>
            <person name="Piquer-Esteban S."/>
            <person name="Porcel Sanchis D."/>
            <person name="Osborn A."/>
            <person name="Robinson D."/>
            <person name="Louie K.B."/>
            <person name="Bowen B.P."/>
            <person name="Bowers R.M."/>
            <person name="Lee J."/>
            <person name="Arnau V."/>
            <person name="Diaz-Villanueva W."/>
            <person name="Stepanauskas R."/>
            <person name="Gosliner T."/>
            <person name="Date S.V."/>
            <person name="Northen T.R."/>
            <person name="Cheng J.F."/>
            <person name="Burkart M.D."/>
            <person name="Woyke T."/>
        </authorList>
    </citation>
    <scope>NUCLEOTIDE SEQUENCE</scope>
    <source>
        <strain evidence="2">Df01</strain>
    </source>
</reference>
<organism evidence="2 3">
    <name type="scientific">Candidatus Doriopsillibacter californiensis</name>
    <dbReference type="NCBI Taxonomy" id="2970740"/>
    <lineage>
        <taxon>Bacteria</taxon>
        <taxon>Pseudomonadati</taxon>
        <taxon>Pseudomonadota</taxon>
        <taxon>Gammaproteobacteria</taxon>
        <taxon>Candidatus Tethybacterales</taxon>
        <taxon>Candidatus Persebacteraceae</taxon>
        <taxon>Candidatus Doriopsillibacter</taxon>
    </lineage>
</organism>
<accession>A0ABT7QN24</accession>
<dbReference type="PANTHER" id="PTHR43682:SF1">
    <property type="entry name" value="LACTATE UTILIZATION PROTEIN C"/>
    <property type="match status" value="1"/>
</dbReference>